<accession>A0A840IBM7</accession>
<evidence type="ECO:0000256" key="2">
    <source>
        <dbReference type="ARBA" id="ARBA00023315"/>
    </source>
</evidence>
<dbReference type="PANTHER" id="PTHR43877">
    <property type="entry name" value="AMINOALKYLPHOSPHONATE N-ACETYLTRANSFERASE-RELATED-RELATED"/>
    <property type="match status" value="1"/>
</dbReference>
<dbReference type="InterPro" id="IPR050832">
    <property type="entry name" value="Bact_Acetyltransf"/>
</dbReference>
<dbReference type="InterPro" id="IPR000182">
    <property type="entry name" value="GNAT_dom"/>
</dbReference>
<evidence type="ECO:0000256" key="1">
    <source>
        <dbReference type="ARBA" id="ARBA00022679"/>
    </source>
</evidence>
<organism evidence="4 5">
    <name type="scientific">Conexibacter arvalis</name>
    <dbReference type="NCBI Taxonomy" id="912552"/>
    <lineage>
        <taxon>Bacteria</taxon>
        <taxon>Bacillati</taxon>
        <taxon>Actinomycetota</taxon>
        <taxon>Thermoleophilia</taxon>
        <taxon>Solirubrobacterales</taxon>
        <taxon>Conexibacteraceae</taxon>
        <taxon>Conexibacter</taxon>
    </lineage>
</organism>
<dbReference type="Pfam" id="PF00583">
    <property type="entry name" value="Acetyltransf_1"/>
    <property type="match status" value="1"/>
</dbReference>
<keyword evidence="5" id="KW-1185">Reference proteome</keyword>
<gene>
    <name evidence="4" type="ORF">BDZ31_001041</name>
</gene>
<dbReference type="GO" id="GO:0005840">
    <property type="term" value="C:ribosome"/>
    <property type="evidence" value="ECO:0007669"/>
    <property type="project" value="UniProtKB-KW"/>
</dbReference>
<dbReference type="Gene3D" id="3.40.630.30">
    <property type="match status" value="1"/>
</dbReference>
<proteinExistence type="predicted"/>
<dbReference type="InterPro" id="IPR016181">
    <property type="entry name" value="Acyl_CoA_acyltransferase"/>
</dbReference>
<keyword evidence="2" id="KW-0012">Acyltransferase</keyword>
<comment type="caution">
    <text evidence="4">The sequence shown here is derived from an EMBL/GenBank/DDBJ whole genome shotgun (WGS) entry which is preliminary data.</text>
</comment>
<name>A0A840IBM7_9ACTN</name>
<reference evidence="4 5" key="1">
    <citation type="submission" date="2020-08" db="EMBL/GenBank/DDBJ databases">
        <title>Genomic Encyclopedia of Archaeal and Bacterial Type Strains, Phase II (KMG-II): from individual species to whole genera.</title>
        <authorList>
            <person name="Goeker M."/>
        </authorList>
    </citation>
    <scope>NUCLEOTIDE SEQUENCE [LARGE SCALE GENOMIC DNA]</scope>
    <source>
        <strain evidence="4 5">DSM 23288</strain>
    </source>
</reference>
<dbReference type="CDD" id="cd04301">
    <property type="entry name" value="NAT_SF"/>
    <property type="match status" value="1"/>
</dbReference>
<evidence type="ECO:0000313" key="5">
    <source>
        <dbReference type="Proteomes" id="UP000585272"/>
    </source>
</evidence>
<dbReference type="PROSITE" id="PS51186">
    <property type="entry name" value="GNAT"/>
    <property type="match status" value="1"/>
</dbReference>
<keyword evidence="4" id="KW-0687">Ribonucleoprotein</keyword>
<dbReference type="EMBL" id="JACHNU010000001">
    <property type="protein sequence ID" value="MBB4661468.1"/>
    <property type="molecule type" value="Genomic_DNA"/>
</dbReference>
<dbReference type="GO" id="GO:0016747">
    <property type="term" value="F:acyltransferase activity, transferring groups other than amino-acyl groups"/>
    <property type="evidence" value="ECO:0007669"/>
    <property type="project" value="InterPro"/>
</dbReference>
<protein>
    <submittedName>
        <fullName evidence="4">Ribosomal protein S18 acetylase RimI-like enzyme</fullName>
    </submittedName>
</protein>
<dbReference type="Proteomes" id="UP000585272">
    <property type="component" value="Unassembled WGS sequence"/>
</dbReference>
<dbReference type="AlphaFoldDB" id="A0A840IBM7"/>
<evidence type="ECO:0000313" key="4">
    <source>
        <dbReference type="EMBL" id="MBB4661468.1"/>
    </source>
</evidence>
<evidence type="ECO:0000259" key="3">
    <source>
        <dbReference type="PROSITE" id="PS51186"/>
    </source>
</evidence>
<keyword evidence="1" id="KW-0808">Transferase</keyword>
<keyword evidence="4" id="KW-0689">Ribosomal protein</keyword>
<dbReference type="SUPFAM" id="SSF55729">
    <property type="entry name" value="Acyl-CoA N-acyltransferases (Nat)"/>
    <property type="match status" value="1"/>
</dbReference>
<dbReference type="RefSeq" id="WP_183339662.1">
    <property type="nucleotide sequence ID" value="NZ_JACHNU010000001.1"/>
</dbReference>
<sequence length="160" mass="17779">MSAPRVWRADLHDAETVAELLVEFRDHIGRDWPSDNAFHFGVERVLERGEAEFLLAAPGGGAQAAAVCQLRFGFNLWRAGSECVLEDLYVRPTARRGGLGAALVQAALDRARERGCRWIELDTYEDNAPAIALYERFGFRFGRSGGKRDVVLARSLDDDA</sequence>
<feature type="domain" description="N-acetyltransferase" evidence="3">
    <location>
        <begin position="4"/>
        <end position="157"/>
    </location>
</feature>